<protein>
    <submittedName>
        <fullName evidence="2">CRISPR-associated protein, Cse4 family</fullName>
    </submittedName>
</protein>
<dbReference type="EMBL" id="CP001359">
    <property type="protein sequence ID" value="ACL64135.1"/>
    <property type="molecule type" value="Genomic_DNA"/>
</dbReference>
<accession>B8JDP0</accession>
<evidence type="ECO:0000313" key="2">
    <source>
        <dbReference type="EMBL" id="ACL64135.1"/>
    </source>
</evidence>
<evidence type="ECO:0000256" key="1">
    <source>
        <dbReference type="SAM" id="MobiDB-lite"/>
    </source>
</evidence>
<gene>
    <name evidence="2" type="ordered locus">A2cp1_0781</name>
</gene>
<sequence>MSRFVQIHTLTSYPASLLNRDDAGFAKRIPFGGVTRTRISSQCLKRHWRTFEGEEALSGLGQPMSVRSRYTFEEFVVQPLVDEGVPAALAREVTRALMNEVLGKSAKAAKEDAKNGEEKEAQKDAEPDPSLQTGQITVLGRPEVAYMLDVARAICSKKPDAAKIAKAVADHLGASGRGNLRELRLGAGLDAAMFGRMVTSDILARGDAALHVAHAFTVHAEATETDYFSAVDDLPMARAENGQGSGHIGNAELTSGLFYGYVVIDVPLLVSNLEGVDRKAWEKADRGLAGQVVERMVRLIATVSPGAKLGSTAPHAYAHLVLAEAGNAQPRTLANAFLNPITTSPRQPDPVAAAYRALAQHAADLDRMYGPAFQRRLAAIGPADGLADALRATASASLAEVAGWAADQVRGGR</sequence>
<dbReference type="HOGENOM" id="CLU_044824_1_0_7"/>
<feature type="compositionally biased region" description="Basic and acidic residues" evidence="1">
    <location>
        <begin position="108"/>
        <end position="126"/>
    </location>
</feature>
<dbReference type="KEGG" id="acp:A2cp1_0781"/>
<evidence type="ECO:0000313" key="3">
    <source>
        <dbReference type="Proteomes" id="UP000007089"/>
    </source>
</evidence>
<dbReference type="Proteomes" id="UP000007089">
    <property type="component" value="Chromosome"/>
</dbReference>
<proteinExistence type="predicted"/>
<dbReference type="AlphaFoldDB" id="B8JDP0"/>
<dbReference type="RefSeq" id="WP_012632154.1">
    <property type="nucleotide sequence ID" value="NC_011891.1"/>
</dbReference>
<dbReference type="Pfam" id="PF09344">
    <property type="entry name" value="Cas_CT1975"/>
    <property type="match status" value="1"/>
</dbReference>
<dbReference type="NCBIfam" id="TIGR01869">
    <property type="entry name" value="casC_Cse4"/>
    <property type="match status" value="1"/>
</dbReference>
<organism evidence="2 3">
    <name type="scientific">Anaeromyxobacter dehalogenans (strain ATCC BAA-258 / DSM 21875 / 2CP-1)</name>
    <dbReference type="NCBI Taxonomy" id="455488"/>
    <lineage>
        <taxon>Bacteria</taxon>
        <taxon>Pseudomonadati</taxon>
        <taxon>Myxococcota</taxon>
        <taxon>Myxococcia</taxon>
        <taxon>Myxococcales</taxon>
        <taxon>Cystobacterineae</taxon>
        <taxon>Anaeromyxobacteraceae</taxon>
        <taxon>Anaeromyxobacter</taxon>
    </lineage>
</organism>
<feature type="region of interest" description="Disordered" evidence="1">
    <location>
        <begin position="107"/>
        <end position="134"/>
    </location>
</feature>
<name>B8JDP0_ANAD2</name>
<dbReference type="InterPro" id="IPR010148">
    <property type="entry name" value="CRISPR-assoc_prot_CT1975"/>
</dbReference>
<reference evidence="2" key="1">
    <citation type="submission" date="2009-01" db="EMBL/GenBank/DDBJ databases">
        <title>Complete sequence of Anaeromyxobacter dehalogenans 2CP-1.</title>
        <authorList>
            <consortium name="US DOE Joint Genome Institute"/>
            <person name="Lucas S."/>
            <person name="Copeland A."/>
            <person name="Lapidus A."/>
            <person name="Glavina del Rio T."/>
            <person name="Dalin E."/>
            <person name="Tice H."/>
            <person name="Bruce D."/>
            <person name="Goodwin L."/>
            <person name="Pitluck S."/>
            <person name="Saunders E."/>
            <person name="Brettin T."/>
            <person name="Detter J.C."/>
            <person name="Han C."/>
            <person name="Larimer F."/>
            <person name="Land M."/>
            <person name="Hauser L."/>
            <person name="Kyrpides N."/>
            <person name="Ovchinnikova G."/>
            <person name="Beliaev A.S."/>
            <person name="Richardson P."/>
        </authorList>
    </citation>
    <scope>NUCLEOTIDE SEQUENCE</scope>
    <source>
        <strain evidence="2">2CP-1</strain>
    </source>
</reference>
<keyword evidence="3" id="KW-1185">Reference proteome</keyword>